<protein>
    <submittedName>
        <fullName evidence="1">Arylsulfatase</fullName>
        <ecNumber evidence="1">3.1.6.1</ecNumber>
    </submittedName>
</protein>
<gene>
    <name evidence="1" type="ORF">MNBD_PLANCTO02-2124</name>
</gene>
<accession>A0A3B1DWG0</accession>
<dbReference type="EC" id="3.1.6.1" evidence="1"/>
<evidence type="ECO:0000313" key="1">
    <source>
        <dbReference type="EMBL" id="VAX36485.1"/>
    </source>
</evidence>
<dbReference type="EMBL" id="UOGL01000057">
    <property type="protein sequence ID" value="VAX36485.1"/>
    <property type="molecule type" value="Genomic_DNA"/>
</dbReference>
<keyword evidence="1" id="KW-0378">Hydrolase</keyword>
<dbReference type="InterPro" id="IPR017850">
    <property type="entry name" value="Alkaline_phosphatase_core_sf"/>
</dbReference>
<dbReference type="AlphaFoldDB" id="A0A3B1DWG0"/>
<name>A0A3B1DWG0_9ZZZZ</name>
<dbReference type="SUPFAM" id="SSF53649">
    <property type="entry name" value="Alkaline phosphatase-like"/>
    <property type="match status" value="1"/>
</dbReference>
<dbReference type="Gene3D" id="3.30.1120.10">
    <property type="match status" value="1"/>
</dbReference>
<organism evidence="1">
    <name type="scientific">hydrothermal vent metagenome</name>
    <dbReference type="NCBI Taxonomy" id="652676"/>
    <lineage>
        <taxon>unclassified sequences</taxon>
        <taxon>metagenomes</taxon>
        <taxon>ecological metagenomes</taxon>
    </lineage>
</organism>
<sequence length="46" mass="5644">THSIPYELYNITQDPYEKKNLAAKYPERLKHLKKEINDWYPLPKKK</sequence>
<feature type="non-terminal residue" evidence="1">
    <location>
        <position position="1"/>
    </location>
</feature>
<reference evidence="1" key="1">
    <citation type="submission" date="2018-06" db="EMBL/GenBank/DDBJ databases">
        <authorList>
            <person name="Zhirakovskaya E."/>
        </authorList>
    </citation>
    <scope>NUCLEOTIDE SEQUENCE</scope>
</reference>
<proteinExistence type="predicted"/>
<dbReference type="GO" id="GO:0004065">
    <property type="term" value="F:arylsulfatase activity"/>
    <property type="evidence" value="ECO:0007669"/>
    <property type="project" value="UniProtKB-EC"/>
</dbReference>